<dbReference type="Pfam" id="PF00640">
    <property type="entry name" value="PID"/>
    <property type="match status" value="1"/>
</dbReference>
<feature type="domain" description="PID" evidence="2">
    <location>
        <begin position="28"/>
        <end position="155"/>
    </location>
</feature>
<evidence type="ECO:0000313" key="4">
    <source>
        <dbReference type="Proteomes" id="UP000728032"/>
    </source>
</evidence>
<keyword evidence="1" id="KW-0175">Coiled coil</keyword>
<accession>A0A7R9LBD1</accession>
<dbReference type="SMART" id="SM00462">
    <property type="entry name" value="PTB"/>
    <property type="match status" value="1"/>
</dbReference>
<dbReference type="PANTHER" id="PTHR11232:SF17">
    <property type="entry name" value="CAPON-LIKE PROTEIN"/>
    <property type="match status" value="1"/>
</dbReference>
<name>A0A7R9LBD1_9ACAR</name>
<keyword evidence="4" id="KW-1185">Reference proteome</keyword>
<evidence type="ECO:0000256" key="1">
    <source>
        <dbReference type="SAM" id="Coils"/>
    </source>
</evidence>
<dbReference type="GO" id="GO:0050998">
    <property type="term" value="F:nitric-oxide synthase binding"/>
    <property type="evidence" value="ECO:0007669"/>
    <property type="project" value="TreeGrafter"/>
</dbReference>
<dbReference type="AlphaFoldDB" id="A0A7R9LBD1"/>
<dbReference type="Gene3D" id="2.30.29.30">
    <property type="entry name" value="Pleckstrin-homology domain (PH domain)/Phosphotyrosine-binding domain (PTB)"/>
    <property type="match status" value="1"/>
</dbReference>
<proteinExistence type="predicted"/>
<gene>
    <name evidence="3" type="ORF">ONB1V03_LOCUS1307</name>
</gene>
<evidence type="ECO:0000313" key="3">
    <source>
        <dbReference type="EMBL" id="CAD7638267.1"/>
    </source>
</evidence>
<evidence type="ECO:0000259" key="2">
    <source>
        <dbReference type="PROSITE" id="PS01179"/>
    </source>
</evidence>
<dbReference type="Proteomes" id="UP000728032">
    <property type="component" value="Unassembled WGS sequence"/>
</dbReference>
<organism evidence="3">
    <name type="scientific">Oppiella nova</name>
    <dbReference type="NCBI Taxonomy" id="334625"/>
    <lineage>
        <taxon>Eukaryota</taxon>
        <taxon>Metazoa</taxon>
        <taxon>Ecdysozoa</taxon>
        <taxon>Arthropoda</taxon>
        <taxon>Chelicerata</taxon>
        <taxon>Arachnida</taxon>
        <taxon>Acari</taxon>
        <taxon>Acariformes</taxon>
        <taxon>Sarcoptiformes</taxon>
        <taxon>Oribatida</taxon>
        <taxon>Brachypylina</taxon>
        <taxon>Oppioidea</taxon>
        <taxon>Oppiidae</taxon>
        <taxon>Oppiella</taxon>
    </lineage>
</organism>
<dbReference type="SUPFAM" id="SSF50729">
    <property type="entry name" value="PH domain-like"/>
    <property type="match status" value="1"/>
</dbReference>
<dbReference type="OrthoDB" id="10030336at2759"/>
<protein>
    <recommendedName>
        <fullName evidence="2">PID domain-containing protein</fullName>
    </recommendedName>
</protein>
<dbReference type="PANTHER" id="PTHR11232">
    <property type="entry name" value="PHOSPHOTYROSINE INTERACTION DOMAIN-CONTAINING FAMILY MEMBER"/>
    <property type="match status" value="1"/>
</dbReference>
<feature type="coiled-coil region" evidence="1">
    <location>
        <begin position="183"/>
        <end position="217"/>
    </location>
</feature>
<reference evidence="3" key="1">
    <citation type="submission" date="2020-11" db="EMBL/GenBank/DDBJ databases">
        <authorList>
            <person name="Tran Van P."/>
        </authorList>
    </citation>
    <scope>NUCLEOTIDE SEQUENCE</scope>
</reference>
<dbReference type="EMBL" id="CAJPVJ010000209">
    <property type="protein sequence ID" value="CAG2161703.1"/>
    <property type="molecule type" value="Genomic_DNA"/>
</dbReference>
<dbReference type="InterPro" id="IPR051133">
    <property type="entry name" value="Adapter_Engulfment-Domain"/>
</dbReference>
<sequence length="258" mass="28843">MKSQYSTLSDAVLDSRVPLRSEEEFRLGVTFNAKLIGCGSVPRPNSRVEIVAAMRRIRSECRSRKDKKRKVLVRVSYEGVRVALSGRCQSSMLCVAQHPIHRIFYVSHDSLDLHVFSYIARDGNAFKCVVLKANKQSVAVNVVRTIGQAFELCHKMALADTTTTHTNTTDTTHTTDTLTQPSNTQMESLLRDVDSKLDKLAERVTSLEEQITTLVLKVSAQHNQHNTHLNQLNSPDSLLSSPSNTNNCLIADLFQPIH</sequence>
<dbReference type="InterPro" id="IPR006020">
    <property type="entry name" value="PTB/PI_dom"/>
</dbReference>
<dbReference type="InterPro" id="IPR011993">
    <property type="entry name" value="PH-like_dom_sf"/>
</dbReference>
<dbReference type="EMBL" id="OC915034">
    <property type="protein sequence ID" value="CAD7638267.1"/>
    <property type="molecule type" value="Genomic_DNA"/>
</dbReference>
<dbReference type="PROSITE" id="PS01179">
    <property type="entry name" value="PID"/>
    <property type="match status" value="1"/>
</dbReference>